<dbReference type="Gene3D" id="3.40.640.10">
    <property type="entry name" value="Type I PLP-dependent aspartate aminotransferase-like (Major domain)"/>
    <property type="match status" value="1"/>
</dbReference>
<dbReference type="AlphaFoldDB" id="A0A4Y6U9R5"/>
<comment type="subunit">
    <text evidence="3">Homotetramer.</text>
</comment>
<keyword evidence="7" id="KW-1185">Reference proteome</keyword>
<feature type="domain" description="Aromatic amino acid beta-eliminating lyase/threonine aldolase" evidence="5">
    <location>
        <begin position="23"/>
        <end position="315"/>
    </location>
</feature>
<dbReference type="GO" id="GO:0016829">
    <property type="term" value="F:lyase activity"/>
    <property type="evidence" value="ECO:0007669"/>
    <property type="project" value="InterPro"/>
</dbReference>
<evidence type="ECO:0000313" key="6">
    <source>
        <dbReference type="EMBL" id="QDH13177.1"/>
    </source>
</evidence>
<dbReference type="InterPro" id="IPR015424">
    <property type="entry name" value="PyrdxlP-dep_Trfase"/>
</dbReference>
<dbReference type="PANTHER" id="PTHR48097">
    <property type="entry name" value="L-THREONINE ALDOLASE-RELATED"/>
    <property type="match status" value="1"/>
</dbReference>
<evidence type="ECO:0000256" key="3">
    <source>
        <dbReference type="ARBA" id="ARBA00011881"/>
    </source>
</evidence>
<evidence type="ECO:0000313" key="7">
    <source>
        <dbReference type="Proteomes" id="UP000318709"/>
    </source>
</evidence>
<dbReference type="KEGG" id="swf:E3E12_02045"/>
<dbReference type="Gene3D" id="3.90.1150.10">
    <property type="entry name" value="Aspartate Aminotransferase, domain 1"/>
    <property type="match status" value="1"/>
</dbReference>
<keyword evidence="4" id="KW-0663">Pyridoxal phosphate</keyword>
<dbReference type="Proteomes" id="UP000318709">
    <property type="component" value="Chromosome"/>
</dbReference>
<evidence type="ECO:0000256" key="4">
    <source>
        <dbReference type="ARBA" id="ARBA00022898"/>
    </source>
</evidence>
<dbReference type="SUPFAM" id="SSF53383">
    <property type="entry name" value="PLP-dependent transferases"/>
    <property type="match status" value="1"/>
</dbReference>
<reference evidence="6 7" key="1">
    <citation type="submission" date="2019-03" db="EMBL/GenBank/DDBJ databases">
        <title>The complete genome sequence of Swingsia_sp. F3b2 LMG30590(T).</title>
        <authorList>
            <person name="Chua K.-O."/>
            <person name="Chan K.-G."/>
            <person name="See-Too W.-S."/>
        </authorList>
    </citation>
    <scope>NUCLEOTIDE SEQUENCE [LARGE SCALE GENOMIC DNA]</scope>
    <source>
        <strain evidence="6 7">F3b2</strain>
    </source>
</reference>
<dbReference type="RefSeq" id="WP_141442839.1">
    <property type="nucleotide sequence ID" value="NZ_CP038231.1"/>
</dbReference>
<evidence type="ECO:0000256" key="1">
    <source>
        <dbReference type="ARBA" id="ARBA00001933"/>
    </source>
</evidence>
<accession>A0A4Y6U9R5</accession>
<dbReference type="GO" id="GO:0006520">
    <property type="term" value="P:amino acid metabolic process"/>
    <property type="evidence" value="ECO:0007669"/>
    <property type="project" value="InterPro"/>
</dbReference>
<dbReference type="Pfam" id="PF01212">
    <property type="entry name" value="Beta_elim_lyase"/>
    <property type="match status" value="1"/>
</dbReference>
<proteinExistence type="inferred from homology"/>
<dbReference type="InterPro" id="IPR015422">
    <property type="entry name" value="PyrdxlP-dep_Trfase_small"/>
</dbReference>
<dbReference type="OrthoDB" id="9774495at2"/>
<name>A0A4Y6U9R5_9PROT</name>
<dbReference type="PANTHER" id="PTHR48097:SF5">
    <property type="entry name" value="LOW SPECIFICITY L-THREONINE ALDOLASE"/>
    <property type="match status" value="1"/>
</dbReference>
<organism evidence="6 7">
    <name type="scientific">Formicincola oecophyllae</name>
    <dbReference type="NCBI Taxonomy" id="2558361"/>
    <lineage>
        <taxon>Bacteria</taxon>
        <taxon>Pseudomonadati</taxon>
        <taxon>Pseudomonadota</taxon>
        <taxon>Alphaproteobacteria</taxon>
        <taxon>Acetobacterales</taxon>
        <taxon>Acetobacteraceae</taxon>
        <taxon>Formicincola</taxon>
    </lineage>
</organism>
<dbReference type="InterPro" id="IPR015421">
    <property type="entry name" value="PyrdxlP-dep_Trfase_major"/>
</dbReference>
<dbReference type="InterPro" id="IPR001597">
    <property type="entry name" value="ArAA_b-elim_lyase/Thr_aldolase"/>
</dbReference>
<gene>
    <name evidence="6" type="ORF">E3E12_02045</name>
</gene>
<protein>
    <submittedName>
        <fullName evidence="6">Low specificity L-threonine aldolase</fullName>
    </submittedName>
</protein>
<comment type="similarity">
    <text evidence="2">Belongs to the threonine aldolase family.</text>
</comment>
<comment type="cofactor">
    <cofactor evidence="1">
        <name>pyridoxal 5'-phosphate</name>
        <dbReference type="ChEBI" id="CHEBI:597326"/>
    </cofactor>
</comment>
<evidence type="ECO:0000259" key="5">
    <source>
        <dbReference type="Pfam" id="PF01212"/>
    </source>
</evidence>
<evidence type="ECO:0000256" key="2">
    <source>
        <dbReference type="ARBA" id="ARBA00006966"/>
    </source>
</evidence>
<dbReference type="EMBL" id="CP038231">
    <property type="protein sequence ID" value="QDH13177.1"/>
    <property type="molecule type" value="Genomic_DNA"/>
</dbReference>
<sequence>MAAALATKPTPDTLYAEGTVRKDFTSDNVAPVDEAVMAAMVAANQGNATPYGLDPLGSALEEKFRQAFGIDVAVFTATTGTAANALSLASLVQPWGSVVCDGAAHIDNDEGGAPEFFTGGSKIYPLPSHDGRMDPAALKTAMEHNKAKGVLAPPYQALSLTQATEWGTVYTPTQLQALCATAHEGDLAVHLDGARLGNALAHLKTRHPATTLAEATWGAGVDVLVFGGTKAGAMAAEAIVFFLNPQSPAHSQVERAVASMRRQVKRSGHLWSKGRYLSAQLLALLEDGHTAMPRWLANGAHANQMARQLRAGLDKRSTERGLKLPFATESDELFVVMPTQLANKLAEQGFSFYRFPVPPFIQSPQRQGQDDIMVRFVTSFYTRPQDVQALLNAFDGDF</sequence>